<organism evidence="1 2">
    <name type="scientific">Singulisphaera acidiphila (strain ATCC BAA-1392 / DSM 18658 / VKM B-2454 / MOB10)</name>
    <dbReference type="NCBI Taxonomy" id="886293"/>
    <lineage>
        <taxon>Bacteria</taxon>
        <taxon>Pseudomonadati</taxon>
        <taxon>Planctomycetota</taxon>
        <taxon>Planctomycetia</taxon>
        <taxon>Isosphaerales</taxon>
        <taxon>Isosphaeraceae</taxon>
        <taxon>Singulisphaera</taxon>
    </lineage>
</organism>
<reference evidence="1 2" key="1">
    <citation type="submission" date="2012-02" db="EMBL/GenBank/DDBJ databases">
        <title>Complete sequence of chromosome of Singulisphaera acidiphila DSM 18658.</title>
        <authorList>
            <consortium name="US DOE Joint Genome Institute (JGI-PGF)"/>
            <person name="Lucas S."/>
            <person name="Copeland A."/>
            <person name="Lapidus A."/>
            <person name="Glavina del Rio T."/>
            <person name="Dalin E."/>
            <person name="Tice H."/>
            <person name="Bruce D."/>
            <person name="Goodwin L."/>
            <person name="Pitluck S."/>
            <person name="Peters L."/>
            <person name="Ovchinnikova G."/>
            <person name="Chertkov O."/>
            <person name="Kyrpides N."/>
            <person name="Mavromatis K."/>
            <person name="Ivanova N."/>
            <person name="Brettin T."/>
            <person name="Detter J.C."/>
            <person name="Han C."/>
            <person name="Larimer F."/>
            <person name="Land M."/>
            <person name="Hauser L."/>
            <person name="Markowitz V."/>
            <person name="Cheng J.-F."/>
            <person name="Hugenholtz P."/>
            <person name="Woyke T."/>
            <person name="Wu D."/>
            <person name="Tindall B."/>
            <person name="Pomrenke H."/>
            <person name="Brambilla E."/>
            <person name="Klenk H.-P."/>
            <person name="Eisen J.A."/>
        </authorList>
    </citation>
    <scope>NUCLEOTIDE SEQUENCE [LARGE SCALE GENOMIC DNA]</scope>
    <source>
        <strain evidence="2">ATCC BAA-1392 / DSM 18658 / VKM B-2454 / MOB10</strain>
    </source>
</reference>
<evidence type="ECO:0000313" key="1">
    <source>
        <dbReference type="EMBL" id="AGA24797.1"/>
    </source>
</evidence>
<name>L0D6A7_SINAD</name>
<protein>
    <submittedName>
        <fullName evidence="1">Rhodopirellula transposase</fullName>
    </submittedName>
</protein>
<dbReference type="STRING" id="886293.Sinac_0357"/>
<dbReference type="AlphaFoldDB" id="L0D6A7"/>
<dbReference type="Proteomes" id="UP000010798">
    <property type="component" value="Chromosome"/>
</dbReference>
<sequence>MAALESLLDPVTRGDPESPLRWTCKSTRRLAEELSRQNHGVGPRTVATLLHEAGYSLQANRKTREGVAHPDRNAQFEYINASVGRALARGQPAISVDTKKKELVGDFKNGGREWHPQGEPEEVRVHDFLDKTLGKAIPYGVYDMVNDQGWVSVGIDHDTAQFATHSIRRWWQEMGRERFPRATELLITADGGGSNGHRTRLWKVSLQALADDLGLMLSVSHFPPGTSKWNKIEHRLFSFITQNWRGKPLVSHQAIINLIAATTTKSGLIVKAVLDTNHYPLEIKVSDTELAALCLERHEFHGDWNYTIAPRIKKSRFQKL</sequence>
<dbReference type="eggNOG" id="COG1609">
    <property type="taxonomic scope" value="Bacteria"/>
</dbReference>
<dbReference type="Pfam" id="PF07592">
    <property type="entry name" value="DDE_Tnp_ISAZ013"/>
    <property type="match status" value="1"/>
</dbReference>
<accession>L0D6A7</accession>
<keyword evidence="2" id="KW-1185">Reference proteome</keyword>
<gene>
    <name evidence="1" type="ordered locus">Sinac_0357</name>
</gene>
<dbReference type="EMBL" id="CP003364">
    <property type="protein sequence ID" value="AGA24797.1"/>
    <property type="molecule type" value="Genomic_DNA"/>
</dbReference>
<dbReference type="NCBIfam" id="NF033519">
    <property type="entry name" value="transpos_ISAzo13"/>
    <property type="match status" value="1"/>
</dbReference>
<proteinExistence type="predicted"/>
<dbReference type="InterPro" id="IPR011518">
    <property type="entry name" value="Transposase_36"/>
</dbReference>
<dbReference type="HOGENOM" id="CLU_024793_0_1_0"/>
<evidence type="ECO:0000313" key="2">
    <source>
        <dbReference type="Proteomes" id="UP000010798"/>
    </source>
</evidence>
<dbReference type="KEGG" id="saci:Sinac_0357"/>